<proteinExistence type="inferred from homology"/>
<feature type="domain" description="Glycosyl transferase family 1" evidence="2">
    <location>
        <begin position="172"/>
        <end position="318"/>
    </location>
</feature>
<dbReference type="Pfam" id="PF13439">
    <property type="entry name" value="Glyco_transf_4"/>
    <property type="match status" value="1"/>
</dbReference>
<comment type="similarity">
    <text evidence="1">Belongs to the glycosyltransferase group 1 family. Glycosyltransferase 4 subfamily.</text>
</comment>
<sequence>MRILHVLNTNKLSGAENVAADICMMLKENYEMAYCSPNGSIKEALKDREVDFIPLNKMNTLELRKAIKQFQPDVIHAHDIRATVLATGVSGKIPVVTHLHVKGEDMSSISLKSILYMIASKKAKQVIVVSESCLDEYIFKEKIKNKSVFLQNIIHSPRVEKLLEKDESNFNFDFVFLGRLSHQKNPQKIAKVASTVLKQYPSAKFGVIGEGDLKEEMEHIFKTEGVIDRVTFTGKLSYPYKALNQAKCMLMCSRFEGTPIAALEAMALGVPIVSTPVDGMLDLVIDQKTGFLASENENLSEAVLNLLSDKKLQHEMSVASMKKFESLNREKAYKETLEGIYNSIING</sequence>
<dbReference type="GO" id="GO:0016757">
    <property type="term" value="F:glycosyltransferase activity"/>
    <property type="evidence" value="ECO:0007669"/>
    <property type="project" value="InterPro"/>
</dbReference>
<evidence type="ECO:0000256" key="1">
    <source>
        <dbReference type="ARBA" id="ARBA00009481"/>
    </source>
</evidence>
<dbReference type="OrthoDB" id="179766at2"/>
<dbReference type="EMBL" id="NTWE01000015">
    <property type="protein sequence ID" value="PEW03718.1"/>
    <property type="molecule type" value="Genomic_DNA"/>
</dbReference>
<dbReference type="InterPro" id="IPR001296">
    <property type="entry name" value="Glyco_trans_1"/>
</dbReference>
<dbReference type="InterPro" id="IPR028098">
    <property type="entry name" value="Glyco_trans_4-like_N"/>
</dbReference>
<protein>
    <recommendedName>
        <fullName evidence="6">Glycosyltransferase</fullName>
    </recommendedName>
</protein>
<dbReference type="PANTHER" id="PTHR45947">
    <property type="entry name" value="SULFOQUINOVOSYL TRANSFERASE SQD2"/>
    <property type="match status" value="1"/>
</dbReference>
<dbReference type="SUPFAM" id="SSF53756">
    <property type="entry name" value="UDP-Glycosyltransferase/glycogen phosphorylase"/>
    <property type="match status" value="1"/>
</dbReference>
<comment type="caution">
    <text evidence="4">The sequence shown here is derived from an EMBL/GenBank/DDBJ whole genome shotgun (WGS) entry which is preliminary data.</text>
</comment>
<evidence type="ECO:0000259" key="2">
    <source>
        <dbReference type="Pfam" id="PF00534"/>
    </source>
</evidence>
<gene>
    <name evidence="4" type="ORF">CN425_06950</name>
</gene>
<dbReference type="CDD" id="cd03811">
    <property type="entry name" value="GT4_GT28_WabH-like"/>
    <property type="match status" value="1"/>
</dbReference>
<name>A0A2A8PZI7_BACCE</name>
<reference evidence="4 5" key="1">
    <citation type="submission" date="2017-09" db="EMBL/GenBank/DDBJ databases">
        <title>Large-scale bioinformatics analysis of Bacillus genomes uncovers conserved roles of natural products in bacterial physiology.</title>
        <authorList>
            <consortium name="Agbiome Team Llc"/>
            <person name="Bleich R.M."/>
            <person name="Grubbs K.J."/>
            <person name="Santa Maria K.C."/>
            <person name="Allen S.E."/>
            <person name="Farag S."/>
            <person name="Shank E.A."/>
            <person name="Bowers A."/>
        </authorList>
    </citation>
    <scope>NUCLEOTIDE SEQUENCE [LARGE SCALE GENOMIC DNA]</scope>
    <source>
        <strain evidence="4 5">AFS010695</strain>
    </source>
</reference>
<dbReference type="Proteomes" id="UP000220635">
    <property type="component" value="Unassembled WGS sequence"/>
</dbReference>
<dbReference type="PANTHER" id="PTHR45947:SF14">
    <property type="entry name" value="SLL1723 PROTEIN"/>
    <property type="match status" value="1"/>
</dbReference>
<evidence type="ECO:0008006" key="6">
    <source>
        <dbReference type="Google" id="ProtNLM"/>
    </source>
</evidence>
<feature type="domain" description="Glycosyltransferase subfamily 4-like N-terminal" evidence="3">
    <location>
        <begin position="13"/>
        <end position="144"/>
    </location>
</feature>
<evidence type="ECO:0000313" key="4">
    <source>
        <dbReference type="EMBL" id="PEW03718.1"/>
    </source>
</evidence>
<dbReference type="RefSeq" id="WP_098380519.1">
    <property type="nucleotide sequence ID" value="NZ_NTWE01000015.1"/>
</dbReference>
<evidence type="ECO:0000313" key="5">
    <source>
        <dbReference type="Proteomes" id="UP000220635"/>
    </source>
</evidence>
<organism evidence="4 5">
    <name type="scientific">Bacillus cereus</name>
    <dbReference type="NCBI Taxonomy" id="1396"/>
    <lineage>
        <taxon>Bacteria</taxon>
        <taxon>Bacillati</taxon>
        <taxon>Bacillota</taxon>
        <taxon>Bacilli</taxon>
        <taxon>Bacillales</taxon>
        <taxon>Bacillaceae</taxon>
        <taxon>Bacillus</taxon>
        <taxon>Bacillus cereus group</taxon>
    </lineage>
</organism>
<dbReference type="Gene3D" id="3.40.50.2000">
    <property type="entry name" value="Glycogen Phosphorylase B"/>
    <property type="match status" value="2"/>
</dbReference>
<dbReference type="AlphaFoldDB" id="A0A2A8PZI7"/>
<dbReference type="InterPro" id="IPR050194">
    <property type="entry name" value="Glycosyltransferase_grp1"/>
</dbReference>
<evidence type="ECO:0000259" key="3">
    <source>
        <dbReference type="Pfam" id="PF13439"/>
    </source>
</evidence>
<accession>A0A2A8PZI7</accession>
<dbReference type="Pfam" id="PF00534">
    <property type="entry name" value="Glycos_transf_1"/>
    <property type="match status" value="1"/>
</dbReference>